<dbReference type="PANTHER" id="PTHR35010:SF2">
    <property type="entry name" value="BLL4672 PROTEIN"/>
    <property type="match status" value="1"/>
</dbReference>
<dbReference type="Pfam" id="PF13560">
    <property type="entry name" value="HTH_31"/>
    <property type="match status" value="1"/>
</dbReference>
<feature type="domain" description="HTH cro/C1-type" evidence="1">
    <location>
        <begin position="37"/>
        <end position="84"/>
    </location>
</feature>
<evidence type="ECO:0000313" key="2">
    <source>
        <dbReference type="EMBL" id="BCT78134.1"/>
    </source>
</evidence>
<dbReference type="Proteomes" id="UP001319861">
    <property type="component" value="Chromosome"/>
</dbReference>
<protein>
    <submittedName>
        <fullName evidence="2">Transcriptional regulator</fullName>
    </submittedName>
</protein>
<dbReference type="SUPFAM" id="SSF47413">
    <property type="entry name" value="lambda repressor-like DNA-binding domains"/>
    <property type="match status" value="1"/>
</dbReference>
<dbReference type="InterPro" id="IPR001387">
    <property type="entry name" value="Cro/C1-type_HTH"/>
</dbReference>
<keyword evidence="3" id="KW-1185">Reference proteome</keyword>
<dbReference type="EMBL" id="AP024525">
    <property type="protein sequence ID" value="BCT78134.1"/>
    <property type="molecule type" value="Genomic_DNA"/>
</dbReference>
<dbReference type="Pfam" id="PF17765">
    <property type="entry name" value="MLTR_LBD"/>
    <property type="match status" value="1"/>
</dbReference>
<organism evidence="2 3">
    <name type="scientific">Sinomonas cyclohexanicum</name>
    <name type="common">Corynebacterium cyclohexanicum</name>
    <dbReference type="NCBI Taxonomy" id="322009"/>
    <lineage>
        <taxon>Bacteria</taxon>
        <taxon>Bacillati</taxon>
        <taxon>Actinomycetota</taxon>
        <taxon>Actinomycetes</taxon>
        <taxon>Micrococcales</taxon>
        <taxon>Micrococcaceae</taxon>
        <taxon>Sinomonas</taxon>
    </lineage>
</organism>
<dbReference type="Gene3D" id="3.30.450.180">
    <property type="match status" value="1"/>
</dbReference>
<dbReference type="Gene3D" id="1.10.260.40">
    <property type="entry name" value="lambda repressor-like DNA-binding domains"/>
    <property type="match status" value="1"/>
</dbReference>
<proteinExistence type="predicted"/>
<dbReference type="InterPro" id="IPR041413">
    <property type="entry name" value="MLTR_LBD"/>
</dbReference>
<dbReference type="InterPro" id="IPR010982">
    <property type="entry name" value="Lambda_DNA-bd_dom_sf"/>
</dbReference>
<dbReference type="PANTHER" id="PTHR35010">
    <property type="entry name" value="BLL4672 PROTEIN-RELATED"/>
    <property type="match status" value="1"/>
</dbReference>
<sequence>MADTRAEVRDFLASRRAKITPEQAGLTVYGGNRRVPGLRREEAALLAGVSVDYYTRLERGNLAGVSEGVLEALARALQLDDAERDHLFDLARAANASPRARQRAPRQAVRPSVQFMLEAITGAPAFVRNARMDILAANPLGFALYSQMYDDVARHTLDVPVRPANHSRFIFLDTRAREFYPDWALAANNNVALLRTESGRNPYDKGLADLVGELSTRSEEFAALWARHNVRRHYSGNKQFRHPVVGDLELLFEALVPSEDPGLTLTVYPAVPGSPSEESLRLLASWAATERIGERARAER</sequence>
<name>A0ABN6FMP0_SINCY</name>
<dbReference type="SMART" id="SM00530">
    <property type="entry name" value="HTH_XRE"/>
    <property type="match status" value="1"/>
</dbReference>
<gene>
    <name evidence="2" type="ORF">SCMU_39760</name>
</gene>
<reference evidence="2 3" key="1">
    <citation type="journal article" date="2021" name="J. Biosci. Bioeng.">
        <title>Identification and characterization of a chc gene cluster responsible for the aromatization pathway of cyclohexanecarboxylate degradation in Sinomonas cyclohexanicum ATCC 51369.</title>
        <authorList>
            <person name="Yamamoto T."/>
            <person name="Hasegawa Y."/>
            <person name="Lau P.C.K."/>
            <person name="Iwaki H."/>
        </authorList>
    </citation>
    <scope>NUCLEOTIDE SEQUENCE [LARGE SCALE GENOMIC DNA]</scope>
    <source>
        <strain evidence="2 3">ATCC 51369</strain>
    </source>
</reference>
<dbReference type="PROSITE" id="PS50943">
    <property type="entry name" value="HTH_CROC1"/>
    <property type="match status" value="1"/>
</dbReference>
<evidence type="ECO:0000259" key="1">
    <source>
        <dbReference type="PROSITE" id="PS50943"/>
    </source>
</evidence>
<dbReference type="CDD" id="cd00093">
    <property type="entry name" value="HTH_XRE"/>
    <property type="match status" value="1"/>
</dbReference>
<evidence type="ECO:0000313" key="3">
    <source>
        <dbReference type="Proteomes" id="UP001319861"/>
    </source>
</evidence>
<dbReference type="RefSeq" id="WP_229230768.1">
    <property type="nucleotide sequence ID" value="NZ_AP024525.1"/>
</dbReference>
<accession>A0ABN6FMP0</accession>